<gene>
    <name evidence="4" type="ORF">A9Z42_0055200</name>
</gene>
<dbReference type="InterPro" id="IPR011765">
    <property type="entry name" value="Pept_M16_N"/>
</dbReference>
<evidence type="ECO:0000256" key="1">
    <source>
        <dbReference type="SAM" id="MobiDB-lite"/>
    </source>
</evidence>
<feature type="region of interest" description="Disordered" evidence="1">
    <location>
        <begin position="1"/>
        <end position="52"/>
    </location>
</feature>
<reference evidence="4 5" key="1">
    <citation type="journal article" date="2015" name="Genome Announc.">
        <title>Genome sequence and annotation of Trichoderma parareesei, the ancestor of the cellulase producer Trichoderma reesei.</title>
        <authorList>
            <person name="Yang D."/>
            <person name="Pomraning K."/>
            <person name="Kopchinskiy A."/>
            <person name="Karimi Aghcheh R."/>
            <person name="Atanasova L."/>
            <person name="Chenthamara K."/>
            <person name="Baker S.E."/>
            <person name="Zhang R."/>
            <person name="Shen Q."/>
            <person name="Freitag M."/>
            <person name="Kubicek C.P."/>
            <person name="Druzhinina I.S."/>
        </authorList>
    </citation>
    <scope>NUCLEOTIDE SEQUENCE [LARGE SCALE GENOMIC DNA]</scope>
    <source>
        <strain evidence="4 5">CBS 125925</strain>
    </source>
</reference>
<feature type="region of interest" description="Disordered" evidence="1">
    <location>
        <begin position="1101"/>
        <end position="1146"/>
    </location>
</feature>
<dbReference type="Pfam" id="PF05193">
    <property type="entry name" value="Peptidase_M16_C"/>
    <property type="match status" value="1"/>
</dbReference>
<sequence length="1146" mass="129293">MQHTSRYRGLLHPLKPPKCPDQQPASSNNPAPPPFDARRSETNHSATESKAREKALSRPFTLCQRECSLLCSSVSGRCVWSGWQDFNMPSQKLKPSFRKVQSFKTDYAPCTITQYVSERSGMQVVVADRKGPKINGYFTLATEIFDDSGAPHTLEHLVFMGSKSYQWKGLLDKLSARAYSGTNAWTATDHTAYTLETAGWEGFAQILPVYLEHVILPTITDESVVTEVWHIDGEGNDAGVVYSEMQGTENRSAERMDLTARRLFYPENVGFRYETGGKTEALRVLTADRIRQFHRDMYQPRNLCVVIVGEADHENLLEILDTFEESIKDDIPALDTPFKRPWVDSVQPPLLQETIVTTEEFPEEDESVGEILIGFFGPHCNDVLATSALNILLTYLCGSSVSVLENTLVEREELASSVSYWWESRPNSLIWLQPTGVATEKLEFVEKRLFEVLKDVVSKPLDMDYMRECIRREKRQVKYHAETSESFYATNIITDYLFGKRDGSTLRELETLAEYDVLEKWSDEEWREFMRKWMADAHHISVLGKPSLELALKLKKEHEARIAKRKEELGPEGLKKLAHKLEEAKKKNDAPIPPDVIDRWPVPGTESIHFIESDTARSGNAKAVGLGPGRAQELINAAPEGKRPLFIQFEDVPTNFVHITMHVGTSQVPVHLKPLLSIFSDNFFNTHIVRDGQQINFEQVVMELERDSVGYDIGSSRQLGDGEGYMIQFQAEPDKYDAAVNWLRTMMFDSVFDPIRIKAAVMKALADIPESKRDGRSMSTEVDTSIHLERSSLSVARRVLVKAVYLKRLKKILKKNPDQVVQWFQDIRNSLFTFENVRVLVTANLEKLPNPITTWDPLSTALKSQNGPMAPIPKPSSLLNAEGKAPGSVGATIIPMTTLDSSFSVSTAAGLYSFADPMLPAIMVAVHYLETVEGPLWNAVRGAGYAYGTFFSRNVENGLINYKVYRSPDASKAIIASRDAIQKIANAEVPIDKHLLEGTISQIVVTFADDQSTMPSAAQQNFVQSVFKELPKDWSKVILKRVREVTEDEIRQALKDYIMPCFEPGKSNVVITCAKTMQENMETAFKGMGYKVQTHELSHFHDDYGLDAGDDDEDEEDEDDEDEDEDDYEDEEGSEEGDDDEDEDDE</sequence>
<dbReference type="PANTHER" id="PTHR43016">
    <property type="entry name" value="PRESEQUENCE PROTEASE"/>
    <property type="match status" value="1"/>
</dbReference>
<dbReference type="Pfam" id="PF00675">
    <property type="entry name" value="Peptidase_M16"/>
    <property type="match status" value="1"/>
</dbReference>
<dbReference type="EMBL" id="LFMI01000554">
    <property type="protein sequence ID" value="OTA04921.1"/>
    <property type="molecule type" value="Genomic_DNA"/>
</dbReference>
<dbReference type="InterPro" id="IPR007863">
    <property type="entry name" value="Peptidase_M16_C"/>
</dbReference>
<feature type="compositionally biased region" description="Basic and acidic residues" evidence="1">
    <location>
        <begin position="36"/>
        <end position="52"/>
    </location>
</feature>
<feature type="domain" description="Peptidase M16 C-terminal" evidence="3">
    <location>
        <begin position="285"/>
        <end position="469"/>
    </location>
</feature>
<evidence type="ECO:0000313" key="4">
    <source>
        <dbReference type="EMBL" id="OTA04921.1"/>
    </source>
</evidence>
<dbReference type="OrthoDB" id="4953at2759"/>
<evidence type="ECO:0000259" key="2">
    <source>
        <dbReference type="Pfam" id="PF00675"/>
    </source>
</evidence>
<dbReference type="SUPFAM" id="SSF63411">
    <property type="entry name" value="LuxS/MPP-like metallohydrolase"/>
    <property type="match status" value="4"/>
</dbReference>
<evidence type="ECO:0000259" key="3">
    <source>
        <dbReference type="Pfam" id="PF05193"/>
    </source>
</evidence>
<accession>A0A2H2ZYD8</accession>
<keyword evidence="5" id="KW-1185">Reference proteome</keyword>
<feature type="domain" description="Peptidase M16 N-terminal" evidence="2">
    <location>
        <begin position="147"/>
        <end position="231"/>
    </location>
</feature>
<protein>
    <recommendedName>
        <fullName evidence="6">Zinc metalloprotease</fullName>
    </recommendedName>
</protein>
<dbReference type="PANTHER" id="PTHR43016:SF16">
    <property type="entry name" value="METALLOPROTEASE, PUTATIVE (AFU_ORTHOLOGUE AFUA_4G07610)-RELATED"/>
    <property type="match status" value="1"/>
</dbReference>
<dbReference type="GO" id="GO:0046872">
    <property type="term" value="F:metal ion binding"/>
    <property type="evidence" value="ECO:0007669"/>
    <property type="project" value="InterPro"/>
</dbReference>
<dbReference type="AlphaFoldDB" id="A0A2H2ZYD8"/>
<dbReference type="InterPro" id="IPR011249">
    <property type="entry name" value="Metalloenz_LuxS/M16"/>
</dbReference>
<proteinExistence type="predicted"/>
<evidence type="ECO:0008006" key="6">
    <source>
        <dbReference type="Google" id="ProtNLM"/>
    </source>
</evidence>
<comment type="caution">
    <text evidence="4">The sequence shown here is derived from an EMBL/GenBank/DDBJ whole genome shotgun (WGS) entry which is preliminary data.</text>
</comment>
<dbReference type="Proteomes" id="UP000219286">
    <property type="component" value="Unassembled WGS sequence"/>
</dbReference>
<dbReference type="Gene3D" id="3.30.830.10">
    <property type="entry name" value="Metalloenzyme, LuxS/M16 peptidase-like"/>
    <property type="match status" value="4"/>
</dbReference>
<dbReference type="FunFam" id="3.30.830.10:FF:000031">
    <property type="entry name" value="Putative zinc metalloprotease"/>
    <property type="match status" value="1"/>
</dbReference>
<dbReference type="FunFam" id="3.30.830.10:FF:000015">
    <property type="entry name" value="Putative zinc metalloprotease"/>
    <property type="match status" value="1"/>
</dbReference>
<organism evidence="4 5">
    <name type="scientific">Trichoderma parareesei</name>
    <name type="common">Filamentous fungus</name>
    <dbReference type="NCBI Taxonomy" id="858221"/>
    <lineage>
        <taxon>Eukaryota</taxon>
        <taxon>Fungi</taxon>
        <taxon>Dikarya</taxon>
        <taxon>Ascomycota</taxon>
        <taxon>Pezizomycotina</taxon>
        <taxon>Sordariomycetes</taxon>
        <taxon>Hypocreomycetidae</taxon>
        <taxon>Hypocreales</taxon>
        <taxon>Hypocreaceae</taxon>
        <taxon>Trichoderma</taxon>
    </lineage>
</organism>
<evidence type="ECO:0000313" key="5">
    <source>
        <dbReference type="Proteomes" id="UP000219286"/>
    </source>
</evidence>
<dbReference type="FunFam" id="3.30.830.10:FF:000036">
    <property type="entry name" value="Putative zinc metalloprotease"/>
    <property type="match status" value="1"/>
</dbReference>
<dbReference type="FunFam" id="3.30.830.10:FF:000042">
    <property type="entry name" value="Zinc metalloprotease, putative"/>
    <property type="match status" value="1"/>
</dbReference>
<name>A0A2H2ZYD8_TRIPA</name>
<feature type="compositionally biased region" description="Acidic residues" evidence="1">
    <location>
        <begin position="1108"/>
        <end position="1146"/>
    </location>
</feature>